<feature type="transmembrane region" description="Helical" evidence="3">
    <location>
        <begin position="63"/>
        <end position="83"/>
    </location>
</feature>
<organism evidence="5 6">
    <name type="scientific">Aplosporella prunicola CBS 121167</name>
    <dbReference type="NCBI Taxonomy" id="1176127"/>
    <lineage>
        <taxon>Eukaryota</taxon>
        <taxon>Fungi</taxon>
        <taxon>Dikarya</taxon>
        <taxon>Ascomycota</taxon>
        <taxon>Pezizomycotina</taxon>
        <taxon>Dothideomycetes</taxon>
        <taxon>Dothideomycetes incertae sedis</taxon>
        <taxon>Botryosphaeriales</taxon>
        <taxon>Aplosporellaceae</taxon>
        <taxon>Aplosporella</taxon>
    </lineage>
</organism>
<evidence type="ECO:0000313" key="6">
    <source>
        <dbReference type="Proteomes" id="UP000799438"/>
    </source>
</evidence>
<keyword evidence="3" id="KW-0812">Transmembrane</keyword>
<keyword evidence="3" id="KW-0472">Membrane</keyword>
<dbReference type="Proteomes" id="UP000799438">
    <property type="component" value="Unassembled WGS sequence"/>
</dbReference>
<feature type="compositionally biased region" description="Basic and acidic residues" evidence="2">
    <location>
        <begin position="225"/>
        <end position="236"/>
    </location>
</feature>
<keyword evidence="3" id="KW-1133">Transmembrane helix</keyword>
<dbReference type="Gene3D" id="1.20.1250.20">
    <property type="entry name" value="MFS general substrate transporter like domains"/>
    <property type="match status" value="1"/>
</dbReference>
<dbReference type="InterPro" id="IPR011701">
    <property type="entry name" value="MFS"/>
</dbReference>
<evidence type="ECO:0000256" key="2">
    <source>
        <dbReference type="SAM" id="MobiDB-lite"/>
    </source>
</evidence>
<feature type="region of interest" description="Disordered" evidence="2">
    <location>
        <begin position="465"/>
        <end position="512"/>
    </location>
</feature>
<dbReference type="GO" id="GO:0000329">
    <property type="term" value="C:fungal-type vacuole membrane"/>
    <property type="evidence" value="ECO:0007669"/>
    <property type="project" value="TreeGrafter"/>
</dbReference>
<dbReference type="RefSeq" id="XP_033392199.1">
    <property type="nucleotide sequence ID" value="XM_033541356.1"/>
</dbReference>
<evidence type="ECO:0000256" key="3">
    <source>
        <dbReference type="SAM" id="Phobius"/>
    </source>
</evidence>
<name>A0A6A6B174_9PEZI</name>
<feature type="region of interest" description="Disordered" evidence="2">
    <location>
        <begin position="225"/>
        <end position="268"/>
    </location>
</feature>
<evidence type="ECO:0000259" key="4">
    <source>
        <dbReference type="PROSITE" id="PS50850"/>
    </source>
</evidence>
<keyword evidence="6" id="KW-1185">Reference proteome</keyword>
<feature type="compositionally biased region" description="Gly residues" evidence="2">
    <location>
        <begin position="503"/>
        <end position="512"/>
    </location>
</feature>
<reference evidence="5" key="1">
    <citation type="journal article" date="2020" name="Stud. Mycol.">
        <title>101 Dothideomycetes genomes: a test case for predicting lifestyles and emergence of pathogens.</title>
        <authorList>
            <person name="Haridas S."/>
            <person name="Albert R."/>
            <person name="Binder M."/>
            <person name="Bloem J."/>
            <person name="Labutti K."/>
            <person name="Salamov A."/>
            <person name="Andreopoulos B."/>
            <person name="Baker S."/>
            <person name="Barry K."/>
            <person name="Bills G."/>
            <person name="Bluhm B."/>
            <person name="Cannon C."/>
            <person name="Castanera R."/>
            <person name="Culley D."/>
            <person name="Daum C."/>
            <person name="Ezra D."/>
            <person name="Gonzalez J."/>
            <person name="Henrissat B."/>
            <person name="Kuo A."/>
            <person name="Liang C."/>
            <person name="Lipzen A."/>
            <person name="Lutzoni F."/>
            <person name="Magnuson J."/>
            <person name="Mondo S."/>
            <person name="Nolan M."/>
            <person name="Ohm R."/>
            <person name="Pangilinan J."/>
            <person name="Park H.-J."/>
            <person name="Ramirez L."/>
            <person name="Alfaro M."/>
            <person name="Sun H."/>
            <person name="Tritt A."/>
            <person name="Yoshinaga Y."/>
            <person name="Zwiers L.-H."/>
            <person name="Turgeon B."/>
            <person name="Goodwin S."/>
            <person name="Spatafora J."/>
            <person name="Crous P."/>
            <person name="Grigoriev I."/>
        </authorList>
    </citation>
    <scope>NUCLEOTIDE SEQUENCE</scope>
    <source>
        <strain evidence="5">CBS 121167</strain>
    </source>
</reference>
<feature type="transmembrane region" description="Helical" evidence="3">
    <location>
        <begin position="92"/>
        <end position="125"/>
    </location>
</feature>
<feature type="transmembrane region" description="Helical" evidence="3">
    <location>
        <begin position="38"/>
        <end position="57"/>
    </location>
</feature>
<dbReference type="GeneID" id="54298852"/>
<protein>
    <recommendedName>
        <fullName evidence="4">Major facilitator superfamily (MFS) profile domain-containing protein</fullName>
    </recommendedName>
</protein>
<feature type="transmembrane region" description="Helical" evidence="3">
    <location>
        <begin position="156"/>
        <end position="178"/>
    </location>
</feature>
<dbReference type="InterPro" id="IPR020846">
    <property type="entry name" value="MFS_dom"/>
</dbReference>
<feature type="transmembrane region" description="Helical" evidence="3">
    <location>
        <begin position="435"/>
        <end position="459"/>
    </location>
</feature>
<dbReference type="InterPro" id="IPR036259">
    <property type="entry name" value="MFS_trans_sf"/>
</dbReference>
<dbReference type="Pfam" id="PF07690">
    <property type="entry name" value="MFS_1"/>
    <property type="match status" value="1"/>
</dbReference>
<dbReference type="OrthoDB" id="10027823at2759"/>
<sequence length="512" mass="55519">MERISAGAAWLSSELGFQTALHAPRDVHIIFLTRFLRMFAYGSAALILALHFSALGISDTRIGLFMTLTLLGDVAISLLLTLVADGLGRRRILLFGCACMTLSGLVFTIWSNYWILLLAAIIGVISPSGNEIGPFRAVEESTLAHIVAEKERSDIFAWYVVLGTIGTASGFATCGWMVERLRVKQWDDVDAYRAAFCLYAAIGLIKAGLTLLLSPACEAQIENKKDTEEVGRHDEQQESLLQHGDNAEDEDESPPRSDPPRPTATKSKYKLAQLSPETRWVLFKLCALFFVDSLASGMVPHSLTNFYMDRKFHLPKSSLGTIMSVISFFSSTSTIFASAIAKRIGLVRTMAFTHLPSAIFLMLFPAPSTLWLSVVLLAARAALASMDQAPRSAFLSAVVLPEERTAVMGIVNVVKTLSQSGGPSLTGVLAGNGRFWVAFVMAGAMKTCYDIGLLTFFLGHDVSGRSKDRQDEQQGQELQSPRNSDVSLGSLTPPSEDLEEVGGKPGGGKVTL</sequence>
<dbReference type="GO" id="GO:0022857">
    <property type="term" value="F:transmembrane transporter activity"/>
    <property type="evidence" value="ECO:0007669"/>
    <property type="project" value="InterPro"/>
</dbReference>
<feature type="domain" description="Major facilitator superfamily (MFS) profile" evidence="4">
    <location>
        <begin position="26"/>
        <end position="461"/>
    </location>
</feature>
<proteinExistence type="predicted"/>
<feature type="compositionally biased region" description="Polar residues" evidence="2">
    <location>
        <begin position="473"/>
        <end position="493"/>
    </location>
</feature>
<evidence type="ECO:0000256" key="1">
    <source>
        <dbReference type="ARBA" id="ARBA00004141"/>
    </source>
</evidence>
<comment type="subcellular location">
    <subcellularLocation>
        <location evidence="1">Membrane</location>
        <topology evidence="1">Multi-pass membrane protein</topology>
    </subcellularLocation>
</comment>
<feature type="transmembrane region" description="Helical" evidence="3">
    <location>
        <begin position="319"/>
        <end position="340"/>
    </location>
</feature>
<dbReference type="EMBL" id="ML995519">
    <property type="protein sequence ID" value="KAF2136481.1"/>
    <property type="molecule type" value="Genomic_DNA"/>
</dbReference>
<dbReference type="SUPFAM" id="SSF103473">
    <property type="entry name" value="MFS general substrate transporter"/>
    <property type="match status" value="1"/>
</dbReference>
<gene>
    <name evidence="5" type="ORF">K452DRAFT_292329</name>
</gene>
<feature type="transmembrane region" description="Helical" evidence="3">
    <location>
        <begin position="360"/>
        <end position="383"/>
    </location>
</feature>
<feature type="transmembrane region" description="Helical" evidence="3">
    <location>
        <begin position="280"/>
        <end position="299"/>
    </location>
</feature>
<dbReference type="PANTHER" id="PTHR23520">
    <property type="entry name" value="TRANSPORTER, PUTATIVE (AFU_ORTHOLOGUE AFUA_3G04000)-RELATED"/>
    <property type="match status" value="1"/>
</dbReference>
<evidence type="ECO:0000313" key="5">
    <source>
        <dbReference type="EMBL" id="KAF2136481.1"/>
    </source>
</evidence>
<dbReference type="AlphaFoldDB" id="A0A6A6B174"/>
<dbReference type="PROSITE" id="PS50850">
    <property type="entry name" value="MFS"/>
    <property type="match status" value="1"/>
</dbReference>
<dbReference type="PANTHER" id="PTHR23520:SF5">
    <property type="entry name" value="TRANSPORTER, PUTATIVE (AFU_ORTHOLOGUE AFUA_3G04000)-RELATED"/>
    <property type="match status" value="1"/>
</dbReference>
<accession>A0A6A6B174</accession>